<organism evidence="1">
    <name type="scientific">Anguilla anguilla</name>
    <name type="common">European freshwater eel</name>
    <name type="synonym">Muraena anguilla</name>
    <dbReference type="NCBI Taxonomy" id="7936"/>
    <lineage>
        <taxon>Eukaryota</taxon>
        <taxon>Metazoa</taxon>
        <taxon>Chordata</taxon>
        <taxon>Craniata</taxon>
        <taxon>Vertebrata</taxon>
        <taxon>Euteleostomi</taxon>
        <taxon>Actinopterygii</taxon>
        <taxon>Neopterygii</taxon>
        <taxon>Teleostei</taxon>
        <taxon>Anguilliformes</taxon>
        <taxon>Anguillidae</taxon>
        <taxon>Anguilla</taxon>
    </lineage>
</organism>
<accession>A0A0E9W9Y9</accession>
<reference evidence="1" key="1">
    <citation type="submission" date="2014-11" db="EMBL/GenBank/DDBJ databases">
        <authorList>
            <person name="Amaro Gonzalez C."/>
        </authorList>
    </citation>
    <scope>NUCLEOTIDE SEQUENCE</scope>
</reference>
<dbReference type="AlphaFoldDB" id="A0A0E9W9Y9"/>
<reference evidence="1" key="2">
    <citation type="journal article" date="2015" name="Fish Shellfish Immunol.">
        <title>Early steps in the European eel (Anguilla anguilla)-Vibrio vulnificus interaction in the gills: Role of the RtxA13 toxin.</title>
        <authorList>
            <person name="Callol A."/>
            <person name="Pajuelo D."/>
            <person name="Ebbesson L."/>
            <person name="Teles M."/>
            <person name="MacKenzie S."/>
            <person name="Amaro C."/>
        </authorList>
    </citation>
    <scope>NUCLEOTIDE SEQUENCE</scope>
</reference>
<sequence length="66" mass="7677">MTAILEFISEMNHVKQKIVFVCVCVCICDSSPTCTDLPLDSAWLCSILVLPHHGQRECRQWEWIWL</sequence>
<protein>
    <submittedName>
        <fullName evidence="1">Uncharacterized protein</fullName>
    </submittedName>
</protein>
<proteinExistence type="predicted"/>
<dbReference type="EMBL" id="GBXM01021400">
    <property type="protein sequence ID" value="JAH87177.1"/>
    <property type="molecule type" value="Transcribed_RNA"/>
</dbReference>
<evidence type="ECO:0000313" key="1">
    <source>
        <dbReference type="EMBL" id="JAH87177.1"/>
    </source>
</evidence>
<name>A0A0E9W9Y9_ANGAN</name>